<keyword evidence="3" id="KW-0812">Transmembrane</keyword>
<dbReference type="Proteomes" id="UP000694405">
    <property type="component" value="Chromosome 26"/>
</dbReference>
<evidence type="ECO:0000256" key="6">
    <source>
        <dbReference type="ARBA" id="ARBA00023180"/>
    </source>
</evidence>
<evidence type="ECO:0000256" key="4">
    <source>
        <dbReference type="ARBA" id="ARBA00022989"/>
    </source>
</evidence>
<gene>
    <name evidence="7" type="primary">LOC117437731</name>
</gene>
<dbReference type="GO" id="GO:0030672">
    <property type="term" value="C:synaptic vesicle membrane"/>
    <property type="evidence" value="ECO:0007669"/>
    <property type="project" value="TreeGrafter"/>
</dbReference>
<dbReference type="PANTHER" id="PTHR10306:SF9">
    <property type="entry name" value="SYNAPTOPHYSIN-LIKE PROTEIN 1"/>
    <property type="match status" value="1"/>
</dbReference>
<sequence length="415" mass="43842">MAAARWDLGPIREPLGLSRGLQGFFSIFSFATLGGFQGSVRIQLSCGSHNTSVAAPLGYPFRLHESTFSPSLRELCNGTWPHNIHLLGDFSSSAQFMVTVGAGAFVYSLMALLVLLRWLPRYRGAGSRMPMVDFLATAAFSFLWLVASSAWAKALTDIKVSVGAPLPHCHPPAVICTPQTTPMGALNVSVVGAAMGHTQWGPLWGPCPWASSPSSSSHPGLRLPQPHPVAGQLLVCLQGDPLAPPPGSQCSQCSQCHVTSTSTGPMGGPLELGGEGASQWEDMEAGEVRTWVMGPTTSNRASLSPCLGLVQGELRPHPIGWDGGRRKGIGQSGGEVEVAIRPSWSPTITLLLPFLTPCLRWSPPITPLVSPCPPSIKTSMEEPIRMHLGGCWDGDHGDGLNIGFTPALLGPVCAP</sequence>
<evidence type="ECO:0000256" key="3">
    <source>
        <dbReference type="ARBA" id="ARBA00022692"/>
    </source>
</evidence>
<dbReference type="InterPro" id="IPR008253">
    <property type="entry name" value="Marvel"/>
</dbReference>
<evidence type="ECO:0000256" key="5">
    <source>
        <dbReference type="ARBA" id="ARBA00023136"/>
    </source>
</evidence>
<dbReference type="InterPro" id="IPR001285">
    <property type="entry name" value="Synaptophysin/porin"/>
</dbReference>
<dbReference type="PANTHER" id="PTHR10306">
    <property type="entry name" value="SYNAPTOPHYSIN"/>
    <property type="match status" value="1"/>
</dbReference>
<organism evidence="7 8">
    <name type="scientific">Melopsittacus undulatus</name>
    <name type="common">Budgerigar</name>
    <name type="synonym">Psittacus undulatus</name>
    <dbReference type="NCBI Taxonomy" id="13146"/>
    <lineage>
        <taxon>Eukaryota</taxon>
        <taxon>Metazoa</taxon>
        <taxon>Chordata</taxon>
        <taxon>Craniata</taxon>
        <taxon>Vertebrata</taxon>
        <taxon>Euteleostomi</taxon>
        <taxon>Archelosauria</taxon>
        <taxon>Archosauria</taxon>
        <taxon>Dinosauria</taxon>
        <taxon>Saurischia</taxon>
        <taxon>Theropoda</taxon>
        <taxon>Coelurosauria</taxon>
        <taxon>Aves</taxon>
        <taxon>Neognathae</taxon>
        <taxon>Neoaves</taxon>
        <taxon>Telluraves</taxon>
        <taxon>Australaves</taxon>
        <taxon>Psittaciformes</taxon>
        <taxon>Psittaculidae</taxon>
        <taxon>Melopsittacus</taxon>
    </lineage>
</organism>
<evidence type="ECO:0000313" key="7">
    <source>
        <dbReference type="Ensembl" id="ENSMUNP00000031567.1"/>
    </source>
</evidence>
<comment type="similarity">
    <text evidence="2">Belongs to the synaptophysin/synaptobrevin family.</text>
</comment>
<evidence type="ECO:0000256" key="2">
    <source>
        <dbReference type="ARBA" id="ARBA00006476"/>
    </source>
</evidence>
<dbReference type="Pfam" id="PF01284">
    <property type="entry name" value="MARVEL"/>
    <property type="match status" value="1"/>
</dbReference>
<reference evidence="7" key="1">
    <citation type="submission" date="2020-03" db="EMBL/GenBank/DDBJ databases">
        <title>Melopsittacus undulatus (budgerigar) genome, bMelUnd1, maternal haplotype with Z.</title>
        <authorList>
            <person name="Gedman G."/>
            <person name="Mountcastle J."/>
            <person name="Haase B."/>
            <person name="Formenti G."/>
            <person name="Wright T."/>
            <person name="Apodaca J."/>
            <person name="Pelan S."/>
            <person name="Chow W."/>
            <person name="Rhie A."/>
            <person name="Howe K."/>
            <person name="Fedrigo O."/>
            <person name="Jarvis E.D."/>
        </authorList>
    </citation>
    <scope>NUCLEOTIDE SEQUENCE [LARGE SCALE GENOMIC DNA]</scope>
</reference>
<proteinExistence type="inferred from homology"/>
<evidence type="ECO:0000256" key="1">
    <source>
        <dbReference type="ARBA" id="ARBA00004141"/>
    </source>
</evidence>
<dbReference type="PROSITE" id="PS51225">
    <property type="entry name" value="MARVEL"/>
    <property type="match status" value="1"/>
</dbReference>
<keyword evidence="4" id="KW-1133">Transmembrane helix</keyword>
<keyword evidence="5" id="KW-0472">Membrane</keyword>
<dbReference type="Ensembl" id="ENSMUNT00000026499.1">
    <property type="protein sequence ID" value="ENSMUNP00000031567.1"/>
    <property type="gene ID" value="ENSMUNG00000019238.1"/>
</dbReference>
<reference evidence="7" key="3">
    <citation type="submission" date="2025-09" db="UniProtKB">
        <authorList>
            <consortium name="Ensembl"/>
        </authorList>
    </citation>
    <scope>IDENTIFICATION</scope>
</reference>
<keyword evidence="6" id="KW-0325">Glycoprotein</keyword>
<protein>
    <submittedName>
        <fullName evidence="7">Uncharacterized protein</fullName>
    </submittedName>
</protein>
<dbReference type="AlphaFoldDB" id="A0A8V5GBM7"/>
<name>A0A8V5GBM7_MELUD</name>
<comment type="subcellular location">
    <subcellularLocation>
        <location evidence="1">Membrane</location>
        <topology evidence="1">Multi-pass membrane protein</topology>
    </subcellularLocation>
</comment>
<keyword evidence="8" id="KW-1185">Reference proteome</keyword>
<accession>A0A8V5GBM7</accession>
<evidence type="ECO:0000313" key="8">
    <source>
        <dbReference type="Proteomes" id="UP000694405"/>
    </source>
</evidence>
<dbReference type="PRINTS" id="PR00220">
    <property type="entry name" value="SYNAPTOPHYSN"/>
</dbReference>
<reference evidence="7" key="2">
    <citation type="submission" date="2025-08" db="UniProtKB">
        <authorList>
            <consortium name="Ensembl"/>
        </authorList>
    </citation>
    <scope>IDENTIFICATION</scope>
</reference>